<evidence type="ECO:0000313" key="1">
    <source>
        <dbReference type="EMBL" id="CAD2167212.1"/>
    </source>
</evidence>
<dbReference type="Proteomes" id="UP000580250">
    <property type="component" value="Unassembled WGS sequence"/>
</dbReference>
<organism evidence="1 2">
    <name type="scientific">Meloidogyne enterolobii</name>
    <name type="common">Root-knot nematode worm</name>
    <name type="synonym">Meloidogyne mayaguensis</name>
    <dbReference type="NCBI Taxonomy" id="390850"/>
    <lineage>
        <taxon>Eukaryota</taxon>
        <taxon>Metazoa</taxon>
        <taxon>Ecdysozoa</taxon>
        <taxon>Nematoda</taxon>
        <taxon>Chromadorea</taxon>
        <taxon>Rhabditida</taxon>
        <taxon>Tylenchina</taxon>
        <taxon>Tylenchomorpha</taxon>
        <taxon>Tylenchoidea</taxon>
        <taxon>Meloidogynidae</taxon>
        <taxon>Meloidogyninae</taxon>
        <taxon>Meloidogyne</taxon>
    </lineage>
</organism>
<reference evidence="1 2" key="1">
    <citation type="submission" date="2020-08" db="EMBL/GenBank/DDBJ databases">
        <authorList>
            <person name="Koutsovoulos G."/>
            <person name="Danchin GJ E."/>
        </authorList>
    </citation>
    <scope>NUCLEOTIDE SEQUENCE [LARGE SCALE GENOMIC DNA]</scope>
</reference>
<dbReference type="AlphaFoldDB" id="A0A6V7UX80"/>
<dbReference type="EMBL" id="CAJEWN010000125">
    <property type="protein sequence ID" value="CAD2167212.1"/>
    <property type="molecule type" value="Genomic_DNA"/>
</dbReference>
<sequence>MKDEVIGNLVGDELQGANVYLDCIYNGVTWIVSNYWEKYERWT</sequence>
<name>A0A6V7UX80_MELEN</name>
<accession>A0A6V7UX80</accession>
<evidence type="ECO:0000313" key="2">
    <source>
        <dbReference type="Proteomes" id="UP000580250"/>
    </source>
</evidence>
<comment type="caution">
    <text evidence="1">The sequence shown here is derived from an EMBL/GenBank/DDBJ whole genome shotgun (WGS) entry which is preliminary data.</text>
</comment>
<gene>
    <name evidence="1" type="ORF">MENT_LOCUS18492</name>
</gene>
<protein>
    <submittedName>
        <fullName evidence="1">Uncharacterized protein</fullName>
    </submittedName>
</protein>
<proteinExistence type="predicted"/>